<evidence type="ECO:0000256" key="1">
    <source>
        <dbReference type="ARBA" id="ARBA00004496"/>
    </source>
</evidence>
<comment type="subcellular location">
    <subcellularLocation>
        <location evidence="1">Cytoplasm</location>
    </subcellularLocation>
</comment>
<dbReference type="PRINTS" id="PR00081">
    <property type="entry name" value="GDHRDH"/>
</dbReference>
<dbReference type="RefSeq" id="WP_382172311.1">
    <property type="nucleotide sequence ID" value="NZ_JBHRXX010000002.1"/>
</dbReference>
<accession>A0ABV7W1H1</accession>
<evidence type="ECO:0000256" key="3">
    <source>
        <dbReference type="ARBA" id="ARBA00022857"/>
    </source>
</evidence>
<dbReference type="InterPro" id="IPR002347">
    <property type="entry name" value="SDR_fam"/>
</dbReference>
<dbReference type="PANTHER" id="PTHR44085">
    <property type="entry name" value="SEPIAPTERIN REDUCTASE"/>
    <property type="match status" value="1"/>
</dbReference>
<evidence type="ECO:0000256" key="4">
    <source>
        <dbReference type="ARBA" id="ARBA00023002"/>
    </source>
</evidence>
<keyword evidence="6" id="KW-1185">Reference proteome</keyword>
<protein>
    <submittedName>
        <fullName evidence="5">SDR family NAD(P)-dependent oxidoreductase</fullName>
    </submittedName>
</protein>
<gene>
    <name evidence="5" type="ORF">ACFOPI_06650</name>
</gene>
<dbReference type="Gene3D" id="3.40.50.720">
    <property type="entry name" value="NAD(P)-binding Rossmann-like Domain"/>
    <property type="match status" value="1"/>
</dbReference>
<dbReference type="Pfam" id="PF00106">
    <property type="entry name" value="adh_short"/>
    <property type="match status" value="1"/>
</dbReference>
<comment type="caution">
    <text evidence="5">The sequence shown here is derived from an EMBL/GenBank/DDBJ whole genome shotgun (WGS) entry which is preliminary data.</text>
</comment>
<keyword evidence="3" id="KW-0521">NADP</keyword>
<reference evidence="6" key="1">
    <citation type="journal article" date="2019" name="Int. J. Syst. Evol. Microbiol.">
        <title>The Global Catalogue of Microorganisms (GCM) 10K type strain sequencing project: providing services to taxonomists for standard genome sequencing and annotation.</title>
        <authorList>
            <consortium name="The Broad Institute Genomics Platform"/>
            <consortium name="The Broad Institute Genome Sequencing Center for Infectious Disease"/>
            <person name="Wu L."/>
            <person name="Ma J."/>
        </authorList>
    </citation>
    <scope>NUCLEOTIDE SEQUENCE [LARGE SCALE GENOMIC DNA]</scope>
    <source>
        <strain evidence="6">KCTC 42501</strain>
    </source>
</reference>
<name>A0ABV7W1H1_9BURK</name>
<evidence type="ECO:0000313" key="5">
    <source>
        <dbReference type="EMBL" id="MFC3683267.1"/>
    </source>
</evidence>
<dbReference type="InterPro" id="IPR036291">
    <property type="entry name" value="NAD(P)-bd_dom_sf"/>
</dbReference>
<dbReference type="InterPro" id="IPR020904">
    <property type="entry name" value="Sc_DH/Rdtase_CS"/>
</dbReference>
<dbReference type="SUPFAM" id="SSF51735">
    <property type="entry name" value="NAD(P)-binding Rossmann-fold domains"/>
    <property type="match status" value="1"/>
</dbReference>
<keyword evidence="2" id="KW-0963">Cytoplasm</keyword>
<dbReference type="Proteomes" id="UP001595729">
    <property type="component" value="Unassembled WGS sequence"/>
</dbReference>
<proteinExistence type="predicted"/>
<dbReference type="PROSITE" id="PS00061">
    <property type="entry name" value="ADH_SHORT"/>
    <property type="match status" value="1"/>
</dbReference>
<dbReference type="PANTHER" id="PTHR44085:SF2">
    <property type="entry name" value="SEPIAPTERIN REDUCTASE"/>
    <property type="match status" value="1"/>
</dbReference>
<evidence type="ECO:0000256" key="2">
    <source>
        <dbReference type="ARBA" id="ARBA00022490"/>
    </source>
</evidence>
<evidence type="ECO:0000313" key="6">
    <source>
        <dbReference type="Proteomes" id="UP001595729"/>
    </source>
</evidence>
<keyword evidence="4" id="KW-0560">Oxidoreductase</keyword>
<dbReference type="EMBL" id="JBHRXX010000002">
    <property type="protein sequence ID" value="MFC3683267.1"/>
    <property type="molecule type" value="Genomic_DNA"/>
</dbReference>
<dbReference type="InterPro" id="IPR051721">
    <property type="entry name" value="Biopterin_syn/organic_redct"/>
</dbReference>
<sequence>MQDLVILTGASRGLGLAMARQLVAPGRPLLCLSRHANAELSELAQARKATVLQWNVDLADPAPVATRLQQWLWQLDAPSLASATLINNAGVIPEIAPLEHCPPDGIARALRVGLEAPMLLTAAFLNASGAWVDAGWRGPRKVLNISSGLGRRPMAAQAPYCAAKAGMDHFSRCVALDEERRAHGARIVSLAPGVIDTDMQTQLRAGDPAGFPDHQRFVELQRQQQLTSPEDAAAQVLAWLQRPDFGREPVADVRG</sequence>
<organism evidence="5 6">
    <name type="scientific">Hydrogenophaga luteola</name>
    <dbReference type="NCBI Taxonomy" id="1591122"/>
    <lineage>
        <taxon>Bacteria</taxon>
        <taxon>Pseudomonadati</taxon>
        <taxon>Pseudomonadota</taxon>
        <taxon>Betaproteobacteria</taxon>
        <taxon>Burkholderiales</taxon>
        <taxon>Comamonadaceae</taxon>
        <taxon>Hydrogenophaga</taxon>
    </lineage>
</organism>